<proteinExistence type="predicted"/>
<accession>A0ABW5CXF9</accession>
<name>A0ABW5CXF9_9BACT</name>
<evidence type="ECO:0000313" key="2">
    <source>
        <dbReference type="EMBL" id="MFD2246493.1"/>
    </source>
</evidence>
<protein>
    <submittedName>
        <fullName evidence="2">DUF6503 family protein</fullName>
    </submittedName>
</protein>
<evidence type="ECO:0000313" key="3">
    <source>
        <dbReference type="Proteomes" id="UP001597374"/>
    </source>
</evidence>
<feature type="chain" id="PRO_5046794104" evidence="1">
    <location>
        <begin position="31"/>
        <end position="254"/>
    </location>
</feature>
<reference evidence="3" key="1">
    <citation type="journal article" date="2019" name="Int. J. Syst. Evol. Microbiol.">
        <title>The Global Catalogue of Microorganisms (GCM) 10K type strain sequencing project: providing services to taxonomists for standard genome sequencing and annotation.</title>
        <authorList>
            <consortium name="The Broad Institute Genomics Platform"/>
            <consortium name="The Broad Institute Genome Sequencing Center for Infectious Disease"/>
            <person name="Wu L."/>
            <person name="Ma J."/>
        </authorList>
    </citation>
    <scope>NUCLEOTIDE SEQUENCE [LARGE SCALE GENOMIC DNA]</scope>
    <source>
        <strain evidence="3">CGMCC 4.1782</strain>
    </source>
</reference>
<comment type="caution">
    <text evidence="2">The sequence shown here is derived from an EMBL/GenBank/DDBJ whole genome shotgun (WGS) entry which is preliminary data.</text>
</comment>
<dbReference type="InterPro" id="IPR045444">
    <property type="entry name" value="DUF6503"/>
</dbReference>
<dbReference type="EMBL" id="JBHUIM010000001">
    <property type="protein sequence ID" value="MFD2246493.1"/>
    <property type="molecule type" value="Genomic_DNA"/>
</dbReference>
<sequence>MHLKRLLQPLGWLCLLPLLFNILASEPAHAQAATTDAKAKAIAQKVLRNMGGQKGWDNTRFLAWTFNGQYQVWDKHQNKFRWEKDSLVAIIDTQTKEGKVYADGKELTGQEEVQKLKERAYALWINNSYWLVMPFKLQDPGVQLKYVGEEKTMDGAVADVLQMTFENVGLTPQNKYKLWVDKKQGLITQWAFYRNFNDAEPSFTRRWTDYKTYGSIKLAGNRSNDKGEFLITDIAAPAQVPAAVFNSPKPIQKL</sequence>
<gene>
    <name evidence="2" type="ORF">ACFSKP_09530</name>
</gene>
<evidence type="ECO:0000256" key="1">
    <source>
        <dbReference type="SAM" id="SignalP"/>
    </source>
</evidence>
<keyword evidence="1" id="KW-0732">Signal</keyword>
<keyword evidence="3" id="KW-1185">Reference proteome</keyword>
<feature type="signal peptide" evidence="1">
    <location>
        <begin position="1"/>
        <end position="30"/>
    </location>
</feature>
<dbReference type="Pfam" id="PF20113">
    <property type="entry name" value="DUF6503"/>
    <property type="match status" value="1"/>
</dbReference>
<dbReference type="Proteomes" id="UP001597374">
    <property type="component" value="Unassembled WGS sequence"/>
</dbReference>
<organism evidence="2 3">
    <name type="scientific">Pontibacter ruber</name>
    <dbReference type="NCBI Taxonomy" id="1343895"/>
    <lineage>
        <taxon>Bacteria</taxon>
        <taxon>Pseudomonadati</taxon>
        <taxon>Bacteroidota</taxon>
        <taxon>Cytophagia</taxon>
        <taxon>Cytophagales</taxon>
        <taxon>Hymenobacteraceae</taxon>
        <taxon>Pontibacter</taxon>
    </lineage>
</organism>
<dbReference type="RefSeq" id="WP_250428283.1">
    <property type="nucleotide sequence ID" value="NZ_JALPRR010000001.1"/>
</dbReference>